<evidence type="ECO:0000256" key="6">
    <source>
        <dbReference type="HAMAP-Rule" id="MF_00658"/>
    </source>
</evidence>
<evidence type="ECO:0000256" key="3">
    <source>
        <dbReference type="ARBA" id="ARBA00022679"/>
    </source>
</evidence>
<gene>
    <name evidence="6 7" type="primary">rlmH</name>
    <name evidence="7" type="ORF">Firmicute1046_1990</name>
</gene>
<comment type="subunit">
    <text evidence="6">Homodimer.</text>
</comment>
<feature type="binding site" evidence="6">
    <location>
        <position position="77"/>
    </location>
    <ligand>
        <name>S-adenosyl-L-methionine</name>
        <dbReference type="ChEBI" id="CHEBI:59789"/>
    </ligand>
</feature>
<comment type="catalytic activity">
    <reaction evidence="6">
        <text>pseudouridine(1915) in 23S rRNA + S-adenosyl-L-methionine = N(3)-methylpseudouridine(1915) in 23S rRNA + S-adenosyl-L-homocysteine + H(+)</text>
        <dbReference type="Rhea" id="RHEA:42752"/>
        <dbReference type="Rhea" id="RHEA-COMP:10221"/>
        <dbReference type="Rhea" id="RHEA-COMP:10222"/>
        <dbReference type="ChEBI" id="CHEBI:15378"/>
        <dbReference type="ChEBI" id="CHEBI:57856"/>
        <dbReference type="ChEBI" id="CHEBI:59789"/>
        <dbReference type="ChEBI" id="CHEBI:65314"/>
        <dbReference type="ChEBI" id="CHEBI:74486"/>
        <dbReference type="EC" id="2.1.1.177"/>
    </reaction>
</comment>
<dbReference type="CDD" id="cd18081">
    <property type="entry name" value="RlmH-like"/>
    <property type="match status" value="1"/>
</dbReference>
<dbReference type="PANTHER" id="PTHR33603:SF1">
    <property type="entry name" value="RIBOSOMAL RNA LARGE SUBUNIT METHYLTRANSFERASE H"/>
    <property type="match status" value="1"/>
</dbReference>
<dbReference type="Pfam" id="PF02590">
    <property type="entry name" value="SPOUT_MTase"/>
    <property type="match status" value="1"/>
</dbReference>
<dbReference type="EC" id="2.1.1.177" evidence="6"/>
<dbReference type="Gene3D" id="3.40.1280.10">
    <property type="match status" value="1"/>
</dbReference>
<evidence type="ECO:0000256" key="1">
    <source>
        <dbReference type="ARBA" id="ARBA00022552"/>
    </source>
</evidence>
<dbReference type="HAMAP" id="MF_00658">
    <property type="entry name" value="23SrRNA_methyltr_H"/>
    <property type="match status" value="1"/>
</dbReference>
<keyword evidence="6" id="KW-0963">Cytoplasm</keyword>
<proteinExistence type="inferred from homology"/>
<dbReference type="EMBL" id="MN577573">
    <property type="protein sequence ID" value="QGT51123.1"/>
    <property type="molecule type" value="Genomic_DNA"/>
</dbReference>
<dbReference type="GO" id="GO:0070038">
    <property type="term" value="F:rRNA (pseudouridine-N3-)-methyltransferase activity"/>
    <property type="evidence" value="ECO:0007669"/>
    <property type="project" value="UniProtKB-UniRule"/>
</dbReference>
<organism evidence="7">
    <name type="scientific">uncultured Bacillota bacterium</name>
    <dbReference type="NCBI Taxonomy" id="344338"/>
    <lineage>
        <taxon>Bacteria</taxon>
        <taxon>Bacillati</taxon>
        <taxon>Bacillota</taxon>
        <taxon>environmental samples</taxon>
    </lineage>
</organism>
<dbReference type="NCBIfam" id="NF000985">
    <property type="entry name" value="PRK00103.1-3"/>
    <property type="match status" value="1"/>
</dbReference>
<keyword evidence="4 6" id="KW-0949">S-adenosyl-L-methionine</keyword>
<dbReference type="GO" id="GO:0005737">
    <property type="term" value="C:cytoplasm"/>
    <property type="evidence" value="ECO:0007669"/>
    <property type="project" value="UniProtKB-SubCell"/>
</dbReference>
<dbReference type="PANTHER" id="PTHR33603">
    <property type="entry name" value="METHYLTRANSFERASE"/>
    <property type="match status" value="1"/>
</dbReference>
<dbReference type="AlphaFoldDB" id="A0A650EN76"/>
<evidence type="ECO:0000313" key="7">
    <source>
        <dbReference type="EMBL" id="QGT51123.1"/>
    </source>
</evidence>
<keyword evidence="2 6" id="KW-0489">Methyltransferase</keyword>
<accession>A0A650EN76</accession>
<feature type="binding site" evidence="6">
    <location>
        <begin position="128"/>
        <end position="133"/>
    </location>
    <ligand>
        <name>S-adenosyl-L-methionine</name>
        <dbReference type="ChEBI" id="CHEBI:59789"/>
    </ligand>
</feature>
<dbReference type="InterPro" id="IPR029026">
    <property type="entry name" value="tRNA_m1G_MTases_N"/>
</dbReference>
<dbReference type="InterPro" id="IPR003742">
    <property type="entry name" value="RlmH-like"/>
</dbReference>
<comment type="function">
    <text evidence="6">Specifically methylates the pseudouridine at position 1915 (m3Psi1915) in 23S rRNA.</text>
</comment>
<evidence type="ECO:0000256" key="4">
    <source>
        <dbReference type="ARBA" id="ARBA00022691"/>
    </source>
</evidence>
<dbReference type="NCBIfam" id="TIGR00246">
    <property type="entry name" value="tRNA_RlmH_YbeA"/>
    <property type="match status" value="1"/>
</dbReference>
<evidence type="ECO:0000256" key="5">
    <source>
        <dbReference type="ARBA" id="ARBA00038303"/>
    </source>
</evidence>
<evidence type="ECO:0000256" key="2">
    <source>
        <dbReference type="ARBA" id="ARBA00022603"/>
    </source>
</evidence>
<comment type="similarity">
    <text evidence="5 6">Belongs to the RNA methyltransferase RlmH family.</text>
</comment>
<comment type="subcellular location">
    <subcellularLocation>
        <location evidence="6">Cytoplasm</location>
    </subcellularLocation>
</comment>
<keyword evidence="1 6" id="KW-0698">rRNA processing</keyword>
<protein>
    <recommendedName>
        <fullName evidence="6">Ribosomal RNA large subunit methyltransferase H</fullName>
        <ecNumber evidence="6">2.1.1.177</ecNumber>
    </recommendedName>
    <alternativeName>
        <fullName evidence="6">23S rRNA (pseudouridine1915-N3)-methyltransferase</fullName>
    </alternativeName>
    <alternativeName>
        <fullName evidence="6">23S rRNA m3Psi1915 methyltransferase</fullName>
    </alternativeName>
    <alternativeName>
        <fullName evidence="6">rRNA (pseudouridine-N3-)-methyltransferase RlmH</fullName>
    </alternativeName>
</protein>
<dbReference type="InterPro" id="IPR029028">
    <property type="entry name" value="Alpha/beta_knot_MTases"/>
</dbReference>
<feature type="binding site" evidence="6">
    <location>
        <position position="109"/>
    </location>
    <ligand>
        <name>S-adenosyl-L-methionine</name>
        <dbReference type="ChEBI" id="CHEBI:59789"/>
    </ligand>
</feature>
<reference evidence="7" key="1">
    <citation type="journal article" date="2020" name="J. ISSAAS">
        <title>Lactobacilli and other gastrointestinal microbiota of Peromyscus leucopus, reservoir host for agents of Lyme disease and other zoonoses in North America.</title>
        <authorList>
            <person name="Milovic A."/>
            <person name="Bassam K."/>
            <person name="Shao H."/>
            <person name="Chatzistamou I."/>
            <person name="Tufts D.M."/>
            <person name="Diuk-Wasser M."/>
            <person name="Barbour A.G."/>
        </authorList>
    </citation>
    <scope>NUCLEOTIDE SEQUENCE</scope>
    <source>
        <strain evidence="7">LL40</strain>
    </source>
</reference>
<dbReference type="SUPFAM" id="SSF75217">
    <property type="entry name" value="alpha/beta knot"/>
    <property type="match status" value="1"/>
</dbReference>
<sequence>MVAVTIIAVGKLKEKFYRDAAAEYEKRLSRFCKLNILELKDEPTPDTPTEKERDAVLEKEGARILSKIPDSAYVIALCVEGSQRPSEKFAQLLEQAEIEGRGHIVFVIGGSLGLSAQVKNRANLRLSFSEMTFPHQLMRVILLEQIYRGFQIRTGTQYHK</sequence>
<dbReference type="PIRSF" id="PIRSF004505">
    <property type="entry name" value="MT_bac"/>
    <property type="match status" value="1"/>
</dbReference>
<name>A0A650EN76_9FIRM</name>
<keyword evidence="3 6" id="KW-0808">Transferase</keyword>